<feature type="compositionally biased region" description="Polar residues" evidence="1">
    <location>
        <begin position="104"/>
        <end position="131"/>
    </location>
</feature>
<sequence>MKTSYRLDLSEGVNQISPSFQSASQGYFGYNGAIDSEATAVPAAEDRHSNKHQASLSIVTALQDLIAFSKMSSQRALLVFHLSESWLTCPSAVVPKDVIEDTAPSPSSDETSLPSTQRDKWQMSSDATGQTGRVPLHKPTWPNRKHQNPQTIGDGLLPSV</sequence>
<comment type="caution">
    <text evidence="2">The sequence shown here is derived from an EMBL/GenBank/DDBJ whole genome shotgun (WGS) entry which is preliminary data.</text>
</comment>
<name>A0A4Z2H0P2_9TELE</name>
<dbReference type="EMBL" id="SRLO01000359">
    <property type="protein sequence ID" value="TNN59316.1"/>
    <property type="molecule type" value="Genomic_DNA"/>
</dbReference>
<evidence type="ECO:0000256" key="1">
    <source>
        <dbReference type="SAM" id="MobiDB-lite"/>
    </source>
</evidence>
<proteinExistence type="predicted"/>
<organism evidence="2 3">
    <name type="scientific">Liparis tanakae</name>
    <name type="common">Tanaka's snailfish</name>
    <dbReference type="NCBI Taxonomy" id="230148"/>
    <lineage>
        <taxon>Eukaryota</taxon>
        <taxon>Metazoa</taxon>
        <taxon>Chordata</taxon>
        <taxon>Craniata</taxon>
        <taxon>Vertebrata</taxon>
        <taxon>Euteleostomi</taxon>
        <taxon>Actinopterygii</taxon>
        <taxon>Neopterygii</taxon>
        <taxon>Teleostei</taxon>
        <taxon>Neoteleostei</taxon>
        <taxon>Acanthomorphata</taxon>
        <taxon>Eupercaria</taxon>
        <taxon>Perciformes</taxon>
        <taxon>Cottioidei</taxon>
        <taxon>Cottales</taxon>
        <taxon>Liparidae</taxon>
        <taxon>Liparis</taxon>
    </lineage>
</organism>
<feature type="region of interest" description="Disordered" evidence="1">
    <location>
        <begin position="98"/>
        <end position="160"/>
    </location>
</feature>
<gene>
    <name evidence="2" type="ORF">EYF80_030504</name>
</gene>
<accession>A0A4Z2H0P2</accession>
<reference evidence="2 3" key="1">
    <citation type="submission" date="2019-03" db="EMBL/GenBank/DDBJ databases">
        <title>First draft genome of Liparis tanakae, snailfish: a comprehensive survey of snailfish specific genes.</title>
        <authorList>
            <person name="Kim W."/>
            <person name="Song I."/>
            <person name="Jeong J.-H."/>
            <person name="Kim D."/>
            <person name="Kim S."/>
            <person name="Ryu S."/>
            <person name="Song J.Y."/>
            <person name="Lee S.K."/>
        </authorList>
    </citation>
    <scope>NUCLEOTIDE SEQUENCE [LARGE SCALE GENOMIC DNA]</scope>
    <source>
        <tissue evidence="2">Muscle</tissue>
    </source>
</reference>
<dbReference type="Proteomes" id="UP000314294">
    <property type="component" value="Unassembled WGS sequence"/>
</dbReference>
<evidence type="ECO:0000313" key="2">
    <source>
        <dbReference type="EMBL" id="TNN59316.1"/>
    </source>
</evidence>
<protein>
    <submittedName>
        <fullName evidence="2">Uncharacterized protein</fullName>
    </submittedName>
</protein>
<dbReference type="AlphaFoldDB" id="A0A4Z2H0P2"/>
<keyword evidence="3" id="KW-1185">Reference proteome</keyword>
<evidence type="ECO:0000313" key="3">
    <source>
        <dbReference type="Proteomes" id="UP000314294"/>
    </source>
</evidence>